<feature type="compositionally biased region" description="Polar residues" evidence="1">
    <location>
        <begin position="12"/>
        <end position="23"/>
    </location>
</feature>
<keyword evidence="3" id="KW-1185">Reference proteome</keyword>
<feature type="region of interest" description="Disordered" evidence="1">
    <location>
        <begin position="1"/>
        <end position="54"/>
    </location>
</feature>
<dbReference type="Proteomes" id="UP000788993">
    <property type="component" value="Unassembled WGS sequence"/>
</dbReference>
<protein>
    <submittedName>
        <fullName evidence="2">Uncharacterized protein</fullName>
    </submittedName>
</protein>
<accession>A0A9P8NTM4</accession>
<evidence type="ECO:0000313" key="3">
    <source>
        <dbReference type="Proteomes" id="UP000788993"/>
    </source>
</evidence>
<reference evidence="2" key="1">
    <citation type="journal article" date="2021" name="Open Biol.">
        <title>Shared evolutionary footprints suggest mitochondrial oxidative damage underlies multiple complex I losses in fungi.</title>
        <authorList>
            <person name="Schikora-Tamarit M.A."/>
            <person name="Marcet-Houben M."/>
            <person name="Nosek J."/>
            <person name="Gabaldon T."/>
        </authorList>
    </citation>
    <scope>NUCLEOTIDE SEQUENCE</scope>
    <source>
        <strain evidence="2">NCAIM Y.01608</strain>
    </source>
</reference>
<proteinExistence type="predicted"/>
<gene>
    <name evidence="2" type="ORF">OGATHE_005565</name>
</gene>
<evidence type="ECO:0000313" key="2">
    <source>
        <dbReference type="EMBL" id="KAH3659520.1"/>
    </source>
</evidence>
<reference evidence="2" key="2">
    <citation type="submission" date="2021-01" db="EMBL/GenBank/DDBJ databases">
        <authorList>
            <person name="Schikora-Tamarit M.A."/>
        </authorList>
    </citation>
    <scope>NUCLEOTIDE SEQUENCE</scope>
    <source>
        <strain evidence="2">NCAIM Y.01608</strain>
    </source>
</reference>
<dbReference type="AlphaFoldDB" id="A0A9P8NTM4"/>
<comment type="caution">
    <text evidence="2">The sequence shown here is derived from an EMBL/GenBank/DDBJ whole genome shotgun (WGS) entry which is preliminary data.</text>
</comment>
<organism evidence="2 3">
    <name type="scientific">Ogataea polymorpha</name>
    <dbReference type="NCBI Taxonomy" id="460523"/>
    <lineage>
        <taxon>Eukaryota</taxon>
        <taxon>Fungi</taxon>
        <taxon>Dikarya</taxon>
        <taxon>Ascomycota</taxon>
        <taxon>Saccharomycotina</taxon>
        <taxon>Pichiomycetes</taxon>
        <taxon>Pichiales</taxon>
        <taxon>Pichiaceae</taxon>
        <taxon>Ogataea</taxon>
    </lineage>
</organism>
<dbReference type="EMBL" id="JAEUBD010001504">
    <property type="protein sequence ID" value="KAH3659520.1"/>
    <property type="molecule type" value="Genomic_DNA"/>
</dbReference>
<name>A0A9P8NTM4_9ASCO</name>
<evidence type="ECO:0000256" key="1">
    <source>
        <dbReference type="SAM" id="MobiDB-lite"/>
    </source>
</evidence>
<sequence>MSAHLPALDGTDSPNGPQTNATASPEAAGLAGTVQSDPAAPSCHVGQPSGPHKACCQAANRFPAEAGPQASRSGRLPCIYNVFILHEYLRAQP</sequence>